<dbReference type="OMA" id="VERNAKW"/>
<dbReference type="InterPro" id="IPR017926">
    <property type="entry name" value="GATASE"/>
</dbReference>
<dbReference type="PANTHER" id="PTHR42695">
    <property type="entry name" value="GLUTAMINE AMIDOTRANSFERASE YLR126C-RELATED"/>
    <property type="match status" value="1"/>
</dbReference>
<dbReference type="GO" id="GO:0005829">
    <property type="term" value="C:cytosol"/>
    <property type="evidence" value="ECO:0007669"/>
    <property type="project" value="TreeGrafter"/>
</dbReference>
<dbReference type="SUPFAM" id="SSF52317">
    <property type="entry name" value="Class I glutamine amidotransferase-like"/>
    <property type="match status" value="1"/>
</dbReference>
<dbReference type="PANTHER" id="PTHR42695:SF5">
    <property type="entry name" value="GLUTAMINE AMIDOTRANSFERASE YLR126C-RELATED"/>
    <property type="match status" value="1"/>
</dbReference>
<dbReference type="Gene3D" id="3.40.50.880">
    <property type="match status" value="1"/>
</dbReference>
<feature type="domain" description="Glutamine amidotransferase" evidence="1">
    <location>
        <begin position="61"/>
        <end position="186"/>
    </location>
</feature>
<dbReference type="Proteomes" id="UP000629468">
    <property type="component" value="Unassembled WGS sequence"/>
</dbReference>
<name>A0A8H7F197_AGABI</name>
<evidence type="ECO:0000313" key="3">
    <source>
        <dbReference type="Proteomes" id="UP000629468"/>
    </source>
</evidence>
<evidence type="ECO:0000313" key="2">
    <source>
        <dbReference type="EMBL" id="KAF7771805.1"/>
    </source>
</evidence>
<gene>
    <name evidence="2" type="ORF">Agabi119p4_6116</name>
</gene>
<comment type="caution">
    <text evidence="2">The sequence shown here is derived from an EMBL/GenBank/DDBJ whole genome shotgun (WGS) entry which is preliminary data.</text>
</comment>
<sequence length="312" mass="35668">MSVVPTPVNLALLICDELPPEFNHGTTTEIYDRWLSGAYPQGVLPRLNLMPYDVHERQEYPTAEELETIDAVMLTGSREDAFGEDAWITRLLEYTRFIHTKHPRIRMFGICFGLQIIARALGGTVERNAKWEYGLTAINVTHMGKEIFGVERLYELQQIHQDHVPLPSLSNHFSTGSIYLLGSSIRTPNQSFVQLYERCKECELRGKCHDIHQHIRILTFQGHPEFTDSIVTGLVRKWVKSGRIEEHDARVYYGKENTPAHLMDKSDPEPIWPYEYDGINVVGRAFWKVFGVKYDDVTEMDKSDGSADAGAV</sequence>
<dbReference type="InterPro" id="IPR029062">
    <property type="entry name" value="Class_I_gatase-like"/>
</dbReference>
<evidence type="ECO:0000259" key="1">
    <source>
        <dbReference type="Pfam" id="PF00117"/>
    </source>
</evidence>
<protein>
    <recommendedName>
        <fullName evidence="1">Glutamine amidotransferase domain-containing protein</fullName>
    </recommendedName>
</protein>
<accession>A0A8H7F197</accession>
<dbReference type="InterPro" id="IPR044992">
    <property type="entry name" value="ChyE-like"/>
</dbReference>
<dbReference type="PROSITE" id="PS51273">
    <property type="entry name" value="GATASE_TYPE_1"/>
    <property type="match status" value="1"/>
</dbReference>
<dbReference type="Pfam" id="PF00117">
    <property type="entry name" value="GATase"/>
    <property type="match status" value="1"/>
</dbReference>
<dbReference type="GO" id="GO:0005634">
    <property type="term" value="C:nucleus"/>
    <property type="evidence" value="ECO:0007669"/>
    <property type="project" value="TreeGrafter"/>
</dbReference>
<dbReference type="EMBL" id="JABXXO010000008">
    <property type="protein sequence ID" value="KAF7771805.1"/>
    <property type="molecule type" value="Genomic_DNA"/>
</dbReference>
<dbReference type="AlphaFoldDB" id="A0A8H7F197"/>
<proteinExistence type="predicted"/>
<organism evidence="2 3">
    <name type="scientific">Agaricus bisporus var. burnettii</name>
    <dbReference type="NCBI Taxonomy" id="192524"/>
    <lineage>
        <taxon>Eukaryota</taxon>
        <taxon>Fungi</taxon>
        <taxon>Dikarya</taxon>
        <taxon>Basidiomycota</taxon>
        <taxon>Agaricomycotina</taxon>
        <taxon>Agaricomycetes</taxon>
        <taxon>Agaricomycetidae</taxon>
        <taxon>Agaricales</taxon>
        <taxon>Agaricineae</taxon>
        <taxon>Agaricaceae</taxon>
        <taxon>Agaricus</taxon>
    </lineage>
</organism>
<reference evidence="2 3" key="1">
    <citation type="journal article" name="Sci. Rep.">
        <title>Telomere-to-telomere assembled and centromere annotated genomes of the two main subspecies of the button mushroom Agaricus bisporus reveal especially polymorphic chromosome ends.</title>
        <authorList>
            <person name="Sonnenberg A.S.M."/>
            <person name="Sedaghat-Telgerd N."/>
            <person name="Lavrijssen B."/>
            <person name="Ohm R.A."/>
            <person name="Hendrickx P.M."/>
            <person name="Scholtmeijer K."/>
            <person name="Baars J.J.P."/>
            <person name="van Peer A."/>
        </authorList>
    </citation>
    <scope>NUCLEOTIDE SEQUENCE [LARGE SCALE GENOMIC DNA]</scope>
    <source>
        <strain evidence="2 3">H119_p4</strain>
    </source>
</reference>